<keyword evidence="1" id="KW-0479">Metal-binding</keyword>
<evidence type="ECO:0000256" key="1">
    <source>
        <dbReference type="ARBA" id="ARBA00022723"/>
    </source>
</evidence>
<evidence type="ECO:0000256" key="3">
    <source>
        <dbReference type="ARBA" id="ARBA00022833"/>
    </source>
</evidence>
<dbReference type="SUPFAM" id="SSF102588">
    <property type="entry name" value="LmbE-like"/>
    <property type="match status" value="1"/>
</dbReference>
<evidence type="ECO:0000256" key="4">
    <source>
        <dbReference type="NCBIfam" id="TIGR03445"/>
    </source>
</evidence>
<comment type="caution">
    <text evidence="5">The sequence shown here is derived from an EMBL/GenBank/DDBJ whole genome shotgun (WGS) entry which is preliminary data.</text>
</comment>
<dbReference type="EC" id="3.5.1.103" evidence="4"/>
<dbReference type="PANTHER" id="PTHR12993:SF26">
    <property type="entry name" value="1D-MYO-INOSITOL 2-ACETAMIDO-2-DEOXY-ALPHA-D-GLUCOPYRANOSIDE DEACETYLASE"/>
    <property type="match status" value="1"/>
</dbReference>
<evidence type="ECO:0000313" key="6">
    <source>
        <dbReference type="Proteomes" id="UP000317638"/>
    </source>
</evidence>
<keyword evidence="2 5" id="KW-0378">Hydrolase</keyword>
<dbReference type="InterPro" id="IPR017810">
    <property type="entry name" value="Mycothiol_biosynthesis_MshB"/>
</dbReference>
<dbReference type="OrthoDB" id="158614at2"/>
<dbReference type="EMBL" id="VKKG01000004">
    <property type="protein sequence ID" value="TRY17666.1"/>
    <property type="molecule type" value="Genomic_DNA"/>
</dbReference>
<dbReference type="GO" id="GO:0035595">
    <property type="term" value="F:N-acetylglucosaminylinositol deacetylase activity"/>
    <property type="evidence" value="ECO:0007669"/>
    <property type="project" value="UniProtKB-EC"/>
</dbReference>
<dbReference type="Proteomes" id="UP000317638">
    <property type="component" value="Unassembled WGS sequence"/>
</dbReference>
<keyword evidence="3" id="KW-0862">Zinc</keyword>
<dbReference type="InterPro" id="IPR003737">
    <property type="entry name" value="GlcNAc_PI_deacetylase-related"/>
</dbReference>
<dbReference type="AlphaFoldDB" id="A0A553JYX8"/>
<dbReference type="GO" id="GO:0010125">
    <property type="term" value="P:mycothiol biosynthetic process"/>
    <property type="evidence" value="ECO:0007669"/>
    <property type="project" value="UniProtKB-UniRule"/>
</dbReference>
<accession>A0A553JYX8</accession>
<name>A0A553JYX8_9ACTN</name>
<protein>
    <recommendedName>
        <fullName evidence="4">N-acetyl-1-D-myo-inositol-2-amino-2-deoxy-alpha-D-glucopyranoside deacetylase</fullName>
        <ecNumber evidence="4">3.5.1.103</ecNumber>
    </recommendedName>
</protein>
<dbReference type="InterPro" id="IPR024078">
    <property type="entry name" value="LmbE-like_dom_sf"/>
</dbReference>
<dbReference type="GO" id="GO:0046872">
    <property type="term" value="F:metal ion binding"/>
    <property type="evidence" value="ECO:0007669"/>
    <property type="project" value="UniProtKB-KW"/>
</dbReference>
<reference evidence="5 6" key="1">
    <citation type="submission" date="2019-07" db="EMBL/GenBank/DDBJ databases">
        <authorList>
            <person name="Zhou L.-Y."/>
        </authorList>
    </citation>
    <scope>NUCLEOTIDE SEQUENCE [LARGE SCALE GENOMIC DNA]</scope>
    <source>
        <strain evidence="5 6">YIM 101269</strain>
    </source>
</reference>
<dbReference type="Pfam" id="PF02585">
    <property type="entry name" value="PIG-L"/>
    <property type="match status" value="1"/>
</dbReference>
<gene>
    <name evidence="5" type="primary">mshB</name>
    <name evidence="5" type="ORF">FOJ82_10270</name>
</gene>
<dbReference type="PANTHER" id="PTHR12993">
    <property type="entry name" value="N-ACETYLGLUCOSAMINYL-PHOSPHATIDYLINOSITOL DE-N-ACETYLASE-RELATED"/>
    <property type="match status" value="1"/>
</dbReference>
<dbReference type="NCBIfam" id="TIGR03445">
    <property type="entry name" value="mycothiol_MshB"/>
    <property type="match status" value="1"/>
</dbReference>
<evidence type="ECO:0000313" key="5">
    <source>
        <dbReference type="EMBL" id="TRY17666.1"/>
    </source>
</evidence>
<keyword evidence="6" id="KW-1185">Reference proteome</keyword>
<evidence type="ECO:0000256" key="2">
    <source>
        <dbReference type="ARBA" id="ARBA00022801"/>
    </source>
</evidence>
<sequence>MERDGLGLGDVTNNGRILFVHAHPDDESSQSAGSLSRYVAEGAQVTLVTCTLGEMGEILVDDWAHFSPSELGKHRIEELAAALGIMGVDDHVWLGGPGRYHDSGMDRDEFGNACPPPHEQLPDGAFWSADILEAANHLVEVIRDRRPHVVSSYDTFGGYGHPDHIQAHRVTMYATLLAGVPSHRPDLGEAWQVPRLLWSTHNTLVWHRAVEVAKEQGISLFDDAEEQESRRDRSADPSQIVAVVPYGQYAAQASEALLAHRSQVDPGNEFWQFFEIMRGLEGSGEAYLYAAGVPFPRSEGPAEDLFAGLDLDD</sequence>
<proteinExistence type="predicted"/>
<dbReference type="Gene3D" id="3.40.50.10320">
    <property type="entry name" value="LmbE-like"/>
    <property type="match status" value="1"/>
</dbReference>
<organism evidence="5 6">
    <name type="scientific">Tessaracoccus rhinocerotis</name>
    <dbReference type="NCBI Taxonomy" id="1689449"/>
    <lineage>
        <taxon>Bacteria</taxon>
        <taxon>Bacillati</taxon>
        <taxon>Actinomycetota</taxon>
        <taxon>Actinomycetes</taxon>
        <taxon>Propionibacteriales</taxon>
        <taxon>Propionibacteriaceae</taxon>
        <taxon>Tessaracoccus</taxon>
    </lineage>
</organism>